<evidence type="ECO:0000313" key="4">
    <source>
        <dbReference type="Proteomes" id="UP000042527"/>
    </source>
</evidence>
<dbReference type="Proteomes" id="UP000323594">
    <property type="component" value="Chromosome"/>
</dbReference>
<dbReference type="InterPro" id="IPR025164">
    <property type="entry name" value="Toastrack_DUF4097"/>
</dbReference>
<feature type="domain" description="DUF4097" evidence="1">
    <location>
        <begin position="297"/>
        <end position="463"/>
    </location>
</feature>
<feature type="domain" description="DUF4097" evidence="1">
    <location>
        <begin position="80"/>
        <end position="225"/>
    </location>
</feature>
<dbReference type="PANTHER" id="PTHR34094:SF1">
    <property type="entry name" value="PROTEIN FAM185A"/>
    <property type="match status" value="1"/>
</dbReference>
<reference evidence="4" key="1">
    <citation type="submission" date="2015-01" db="EMBL/GenBank/DDBJ databases">
        <authorList>
            <person name="Manzoor Shahid"/>
            <person name="Zubair Saima"/>
        </authorList>
    </citation>
    <scope>NUCLEOTIDE SEQUENCE [LARGE SCALE GENOMIC DNA]</scope>
    <source>
        <strain evidence="4">V1</strain>
    </source>
</reference>
<reference evidence="3 5" key="3">
    <citation type="submission" date="2019-08" db="EMBL/GenBank/DDBJ databases">
        <authorList>
            <person name="Kuhnert P."/>
        </authorList>
    </citation>
    <scope>NUCLEOTIDE SEQUENCE [LARGE SCALE GENOMIC DNA]</scope>
    <source>
        <strain evidence="3 5">B36.5</strain>
    </source>
</reference>
<dbReference type="EMBL" id="CP042817">
    <property type="protein sequence ID" value="QEJ97602.1"/>
    <property type="molecule type" value="Genomic_DNA"/>
</dbReference>
<organism evidence="2 4">
    <name type="scientific">Treponema phagedenis</name>
    <dbReference type="NCBI Taxonomy" id="162"/>
    <lineage>
        <taxon>Bacteria</taxon>
        <taxon>Pseudomonadati</taxon>
        <taxon>Spirochaetota</taxon>
        <taxon>Spirochaetia</taxon>
        <taxon>Spirochaetales</taxon>
        <taxon>Treponemataceae</taxon>
        <taxon>Treponema</taxon>
    </lineage>
</organism>
<dbReference type="Pfam" id="PF13349">
    <property type="entry name" value="DUF4097"/>
    <property type="match status" value="2"/>
</dbReference>
<gene>
    <name evidence="3" type="ORF">FUT82_06050</name>
    <name evidence="2" type="ORF">TPHV1_120074</name>
</gene>
<dbReference type="AlphaFoldDB" id="A0A0B7GVF2"/>
<protein>
    <submittedName>
        <fullName evidence="3">DUF4097 domain-containing protein</fullName>
    </submittedName>
</protein>
<keyword evidence="4" id="KW-1185">Reference proteome</keyword>
<reference evidence="2" key="2">
    <citation type="submission" date="2015-01" db="EMBL/GenBank/DDBJ databases">
        <authorList>
            <person name="Xiang T."/>
            <person name="Song Y."/>
            <person name="Huang L."/>
            <person name="Wang B."/>
            <person name="Wu P."/>
        </authorList>
    </citation>
    <scope>NUCLEOTIDE SEQUENCE [LARGE SCALE GENOMIC DNA]</scope>
    <source>
        <strain evidence="2">V1</strain>
    </source>
</reference>
<dbReference type="PANTHER" id="PTHR34094">
    <property type="match status" value="1"/>
</dbReference>
<accession>A0A0B7GVF2</accession>
<evidence type="ECO:0000259" key="1">
    <source>
        <dbReference type="Pfam" id="PF13349"/>
    </source>
</evidence>
<name>A0A0B7GVF2_TREPH</name>
<dbReference type="EMBL" id="CDNC01000004">
    <property type="protein sequence ID" value="CEM60945.1"/>
    <property type="molecule type" value="Genomic_DNA"/>
</dbReference>
<proteinExistence type="predicted"/>
<evidence type="ECO:0000313" key="5">
    <source>
        <dbReference type="Proteomes" id="UP000323594"/>
    </source>
</evidence>
<dbReference type="Proteomes" id="UP000042527">
    <property type="component" value="Unassembled WGS sequence"/>
</dbReference>
<sequence length="466" mass="51315">MGTLPHNKRNDTEAISSLEFTHERSPAIILKTGTAKKIIIHTVGLPDEVMSFDLVNKKLIIIEKDIWSRKAREMVSIKNNDWYTKSKIEIEIPEGFRFNDMRIISNAPLKLQKIESDNLYIDAQSGDIELVKCNFTNPLLQASNGNIAIDSCAIKRNLTLSTKNGNITIDNTETENDILLNSKNGNTDMNNFKAANLKIETKNGFFNGEASSFDTITCNTHNGNFNFEGTVKKEIAVTSRAGNISVELLGKDTLNKVQFKSTNGNLTLKNISAIEAKTESDTGFVTAEDVSFDSFLCKTEAGYVDFEGAIKKEITVTTDVGNISIQLLGGNTLSKAQFKSTNGNLTMKNISAIEAKAESDTGFIIAEKVSFNSLACETDTGFVDFKGSIKKEADIQTKFGNINLELEKPLDDYAIFTDSDNPLIKINHNSQKNQKGKNKQIISGSPDAARKIFLSTKSGMITINEK</sequence>
<evidence type="ECO:0000313" key="2">
    <source>
        <dbReference type="EMBL" id="CEM60945.1"/>
    </source>
</evidence>
<dbReference type="RefSeq" id="WP_044634367.1">
    <property type="nucleotide sequence ID" value="NZ_CDNC01000004.1"/>
</dbReference>
<evidence type="ECO:0000313" key="3">
    <source>
        <dbReference type="EMBL" id="QEJ97602.1"/>
    </source>
</evidence>